<keyword evidence="2" id="KW-1185">Reference proteome</keyword>
<evidence type="ECO:0000313" key="1">
    <source>
        <dbReference type="EMBL" id="EFN65689.1"/>
    </source>
</evidence>
<organism evidence="2">
    <name type="scientific">Camponotus floridanus</name>
    <name type="common">Florida carpenter ant</name>
    <dbReference type="NCBI Taxonomy" id="104421"/>
    <lineage>
        <taxon>Eukaryota</taxon>
        <taxon>Metazoa</taxon>
        <taxon>Ecdysozoa</taxon>
        <taxon>Arthropoda</taxon>
        <taxon>Hexapoda</taxon>
        <taxon>Insecta</taxon>
        <taxon>Pterygota</taxon>
        <taxon>Neoptera</taxon>
        <taxon>Endopterygota</taxon>
        <taxon>Hymenoptera</taxon>
        <taxon>Apocrita</taxon>
        <taxon>Aculeata</taxon>
        <taxon>Formicoidea</taxon>
        <taxon>Formicidae</taxon>
        <taxon>Formicinae</taxon>
        <taxon>Camponotus</taxon>
    </lineage>
</organism>
<accession>E2ALI7</accession>
<evidence type="ECO:0000313" key="2">
    <source>
        <dbReference type="Proteomes" id="UP000000311"/>
    </source>
</evidence>
<dbReference type="STRING" id="104421.E2ALI7"/>
<dbReference type="EMBL" id="GL440609">
    <property type="protein sequence ID" value="EFN65689.1"/>
    <property type="molecule type" value="Genomic_DNA"/>
</dbReference>
<dbReference type="PANTHER" id="PTHR48421:SF1">
    <property type="entry name" value="MYCBP-ASSOCIATED PROTEIN"/>
    <property type="match status" value="1"/>
</dbReference>
<gene>
    <name evidence="1" type="ORF">EAG_10946</name>
</gene>
<reference evidence="1 2" key="1">
    <citation type="journal article" date="2010" name="Science">
        <title>Genomic comparison of the ants Camponotus floridanus and Harpegnathos saltator.</title>
        <authorList>
            <person name="Bonasio R."/>
            <person name="Zhang G."/>
            <person name="Ye C."/>
            <person name="Mutti N.S."/>
            <person name="Fang X."/>
            <person name="Qin N."/>
            <person name="Donahue G."/>
            <person name="Yang P."/>
            <person name="Li Q."/>
            <person name="Li C."/>
            <person name="Zhang P."/>
            <person name="Huang Z."/>
            <person name="Berger S.L."/>
            <person name="Reinberg D."/>
            <person name="Wang J."/>
            <person name="Liebig J."/>
        </authorList>
    </citation>
    <scope>NUCLEOTIDE SEQUENCE [LARGE SCALE GENOMIC DNA]</scope>
    <source>
        <strain evidence="2">C129</strain>
    </source>
</reference>
<dbReference type="OMA" id="QPRKVSM"/>
<dbReference type="Proteomes" id="UP000000311">
    <property type="component" value="Unassembled WGS sequence"/>
</dbReference>
<name>E2ALI7_CAMFO</name>
<dbReference type="AlphaFoldDB" id="E2ALI7"/>
<dbReference type="InterPro" id="IPR032707">
    <property type="entry name" value="MYCBPAP"/>
</dbReference>
<dbReference type="InParanoid" id="E2ALI7"/>
<dbReference type="PANTHER" id="PTHR48421">
    <property type="entry name" value="MYCBP-ASSOCIATED PROTEIN"/>
    <property type="match status" value="1"/>
</dbReference>
<dbReference type="OrthoDB" id="10263316at2759"/>
<dbReference type="Pfam" id="PF14646">
    <property type="entry name" value="MYCBPAP"/>
    <property type="match status" value="1"/>
</dbReference>
<sequence length="622" mass="73328">MDFARTIGKSDEQRTWKRTRQPFVTTRDNILSEDISFSEDCRFVNWRKWLADRKKQNRHIETITGRPQIDQLQSSSERFRAFVEMKNLMEHAAIPVPVIADKYRGGPEFWRTPEFLSDHDACHLPKISLTPTRKDLNLPPDLMHVELPDLIAKERDLMVLKTKEESWKRSEYLKTRKLELAEEIALLLPKKPEMAELVIQGHAFGKKEPLLRIPPITITEPDEESPEDVNQAIVLKIQDQEFIWRKSFFEPMDTDPITWSLTFTSEIDELVEKEIVLENKGTRVIVYHWRDSPTFQSSSVSFERCGNPFFFNKTKGLILPGQIIKIKVWFRSKTRAVFIESWRFITEPRLSPSTFLFRFWGCAIDSRSTELTDHRAIDEHLDCRIRDSTIRSIIEEIIISVETSEPPEPTYKPLFSQSDLFTSLNPYYYYHPSIVTQLQKMYCDVTDESLSTWNLSLDTLRDILLQIKDVNYKCDMLSRFNNLCKQSLRPSWTEFNFTCKNKYNAVYSILCAFVNCFEDESELVKKNCLIQEKSATKIDQQESTLLSQRSNKNFQEIHTEKSIDQTQTLMQEKRKESYHLNLQLYREIFFIRIYKALEEALERACASIDSFNRLNEFKKCKI</sequence>
<protein>
    <submittedName>
        <fullName evidence="1">MYCBP-associated protein</fullName>
    </submittedName>
</protein>
<proteinExistence type="predicted"/>